<dbReference type="InterPro" id="IPR002418">
    <property type="entry name" value="Tscrpt_reg_Myc"/>
</dbReference>
<dbReference type="CDD" id="cd11457">
    <property type="entry name" value="bHLHzip_L-Myc"/>
    <property type="match status" value="1"/>
</dbReference>
<feature type="domain" description="BHLH" evidence="3">
    <location>
        <begin position="256"/>
        <end position="308"/>
    </location>
</feature>
<feature type="region of interest" description="Disordered" evidence="2">
    <location>
        <begin position="1"/>
        <end position="65"/>
    </location>
</feature>
<dbReference type="SMART" id="SM00353">
    <property type="entry name" value="HLH"/>
    <property type="match status" value="1"/>
</dbReference>
<reference evidence="4" key="1">
    <citation type="submission" date="2025-08" db="UniProtKB">
        <authorList>
            <consortium name="Ensembl"/>
        </authorList>
    </citation>
    <scope>IDENTIFICATION</scope>
</reference>
<evidence type="ECO:0000256" key="2">
    <source>
        <dbReference type="SAM" id="MobiDB-lite"/>
    </source>
</evidence>
<feature type="region of interest" description="Disordered" evidence="2">
    <location>
        <begin position="85"/>
        <end position="106"/>
    </location>
</feature>
<feature type="compositionally biased region" description="Basic and acidic residues" evidence="2">
    <location>
        <begin position="254"/>
        <end position="265"/>
    </location>
</feature>
<dbReference type="OMA" id="ADPHGPC"/>
<keyword evidence="5" id="KW-1185">Reference proteome</keyword>
<keyword evidence="1" id="KW-0238">DNA-binding</keyword>
<reference evidence="4" key="2">
    <citation type="submission" date="2025-09" db="UniProtKB">
        <authorList>
            <consortium name="Ensembl"/>
        </authorList>
    </citation>
    <scope>IDENTIFICATION</scope>
</reference>
<dbReference type="PRINTS" id="PR00044">
    <property type="entry name" value="LEUZIPPRMYC"/>
</dbReference>
<dbReference type="FunFam" id="4.10.280.10:FF:000019">
    <property type="entry name" value="Myc proto-oncogene protein"/>
    <property type="match status" value="1"/>
</dbReference>
<dbReference type="InterPro" id="IPR050433">
    <property type="entry name" value="Myc_transcription_factors"/>
</dbReference>
<evidence type="ECO:0000313" key="4">
    <source>
        <dbReference type="Ensembl" id="ENSVKKP00000011921.1"/>
    </source>
</evidence>
<dbReference type="Pfam" id="PF00010">
    <property type="entry name" value="HLH"/>
    <property type="match status" value="1"/>
</dbReference>
<sequence>MELGPPAAAFCAPHEPPGEDWPRSGAAGEDPWKKFEALLPSPPPSPLPGLAAADDGLPEPGGLPGNRGAVVLRDCMWSGLSGRERCGRAPGGPRHSPEGEPPAGLPSLPARWPAAVGSQLETARVSRALLCPLFCAEGEEIDVVTVEKRQALSVRKPVTITVRAAPSDPCTKHFHLSIHQQQHNYAARSPSEVRPQEGPLEKGTQRDAEEEEEGSGADAHSNGSAQSLGRVVESFSLEPVLPKAGSAPSSDTEDVSKRRNHNYLERKRRNDLRSRFLALRDQVPGLAACPKTPKVVILSKASEYLQSLLSAEQQMVAEKQLLKLHRLQLLKQISHLKGVR</sequence>
<evidence type="ECO:0000256" key="1">
    <source>
        <dbReference type="ARBA" id="ARBA00023125"/>
    </source>
</evidence>
<dbReference type="InterPro" id="IPR012682">
    <property type="entry name" value="Tscrpt_reg_Myc_N"/>
</dbReference>
<dbReference type="InterPro" id="IPR036638">
    <property type="entry name" value="HLH_DNA-bd_sf"/>
</dbReference>
<dbReference type="GO" id="GO:0046983">
    <property type="term" value="F:protein dimerization activity"/>
    <property type="evidence" value="ECO:0007669"/>
    <property type="project" value="InterPro"/>
</dbReference>
<dbReference type="PANTHER" id="PTHR45851">
    <property type="entry name" value="MYC PROTO-ONCOGENE"/>
    <property type="match status" value="1"/>
</dbReference>
<dbReference type="Proteomes" id="UP000694545">
    <property type="component" value="Unplaced"/>
</dbReference>
<dbReference type="SUPFAM" id="SSF47459">
    <property type="entry name" value="HLH, helix-loop-helix DNA-binding domain"/>
    <property type="match status" value="1"/>
</dbReference>
<feature type="region of interest" description="Disordered" evidence="2">
    <location>
        <begin position="239"/>
        <end position="267"/>
    </location>
</feature>
<feature type="region of interest" description="Disordered" evidence="2">
    <location>
        <begin position="179"/>
        <end position="225"/>
    </location>
</feature>
<dbReference type="GO" id="GO:0003677">
    <property type="term" value="F:DNA binding"/>
    <property type="evidence" value="ECO:0007669"/>
    <property type="project" value="UniProtKB-KW"/>
</dbReference>
<organism evidence="4 5">
    <name type="scientific">Varanus komodoensis</name>
    <name type="common">Komodo dragon</name>
    <dbReference type="NCBI Taxonomy" id="61221"/>
    <lineage>
        <taxon>Eukaryota</taxon>
        <taxon>Metazoa</taxon>
        <taxon>Chordata</taxon>
        <taxon>Craniata</taxon>
        <taxon>Vertebrata</taxon>
        <taxon>Euteleostomi</taxon>
        <taxon>Lepidosauria</taxon>
        <taxon>Squamata</taxon>
        <taxon>Bifurcata</taxon>
        <taxon>Unidentata</taxon>
        <taxon>Episquamata</taxon>
        <taxon>Toxicofera</taxon>
        <taxon>Anguimorpha</taxon>
        <taxon>Paleoanguimorpha</taxon>
        <taxon>Varanoidea</taxon>
        <taxon>Varanidae</taxon>
        <taxon>Varanus</taxon>
    </lineage>
</organism>
<proteinExistence type="predicted"/>
<dbReference type="Ensembl" id="ENSVKKT00000012205.1">
    <property type="protein sequence ID" value="ENSVKKP00000011921.1"/>
    <property type="gene ID" value="ENSVKKG00000008292.1"/>
</dbReference>
<dbReference type="AlphaFoldDB" id="A0A8D2JJV4"/>
<accession>A0A8D2JJV4</accession>
<protein>
    <submittedName>
        <fullName evidence="4">MYCL proto-oncogene, bHLH transcription factor</fullName>
    </submittedName>
</protein>
<dbReference type="Gene3D" id="4.10.280.10">
    <property type="entry name" value="Helix-loop-helix DNA-binding domain"/>
    <property type="match status" value="1"/>
</dbReference>
<evidence type="ECO:0000259" key="3">
    <source>
        <dbReference type="PROSITE" id="PS50888"/>
    </source>
</evidence>
<dbReference type="PROSITE" id="PS50888">
    <property type="entry name" value="BHLH"/>
    <property type="match status" value="1"/>
</dbReference>
<evidence type="ECO:0000313" key="5">
    <source>
        <dbReference type="Proteomes" id="UP000694545"/>
    </source>
</evidence>
<dbReference type="InterPro" id="IPR011598">
    <property type="entry name" value="bHLH_dom"/>
</dbReference>
<dbReference type="GO" id="GO:0003700">
    <property type="term" value="F:DNA-binding transcription factor activity"/>
    <property type="evidence" value="ECO:0007669"/>
    <property type="project" value="InterPro"/>
</dbReference>
<name>A0A8D2JJV4_VARKO</name>
<dbReference type="Pfam" id="PF01056">
    <property type="entry name" value="Myc_N"/>
    <property type="match status" value="1"/>
</dbReference>
<dbReference type="PIRSF" id="PIRSF001705">
    <property type="entry name" value="Myc_protein"/>
    <property type="match status" value="1"/>
</dbReference>